<keyword evidence="3" id="KW-1185">Reference proteome</keyword>
<protein>
    <submittedName>
        <fullName evidence="2">Uncharacterized protein</fullName>
    </submittedName>
</protein>
<feature type="transmembrane region" description="Helical" evidence="1">
    <location>
        <begin position="64"/>
        <end position="85"/>
    </location>
</feature>
<sequence length="136" mass="15286">MDWVLYKRRGPEWKRGWAGQTMASISMPPLPLLAIFAIVIFLLSLSQYSGYKAQLQYSIVNFQLLLFLIPILLVFLMASVSVQGGRYVFRIPGLDHDSLGRVGSSPWGVAILVAVLLVLVSYQSLFHSQWFSPLRG</sequence>
<keyword evidence="1" id="KW-1133">Transmembrane helix</keyword>
<comment type="caution">
    <text evidence="2">The sequence shown here is derived from an EMBL/GenBank/DDBJ whole genome shotgun (WGS) entry which is preliminary data.</text>
</comment>
<proteinExistence type="predicted"/>
<evidence type="ECO:0000313" key="2">
    <source>
        <dbReference type="EMBL" id="KAK6946385.1"/>
    </source>
</evidence>
<reference evidence="2 3" key="1">
    <citation type="submission" date="2023-12" db="EMBL/GenBank/DDBJ databases">
        <title>A high-quality genome assembly for Dillenia turbinata (Dilleniales).</title>
        <authorList>
            <person name="Chanderbali A."/>
        </authorList>
    </citation>
    <scope>NUCLEOTIDE SEQUENCE [LARGE SCALE GENOMIC DNA]</scope>
    <source>
        <strain evidence="2">LSX21</strain>
        <tissue evidence="2">Leaf</tissue>
    </source>
</reference>
<dbReference type="PANTHER" id="PTHR33306">
    <property type="entry name" value="EXPRESSED PROTEIN-RELATED-RELATED"/>
    <property type="match status" value="1"/>
</dbReference>
<evidence type="ECO:0000256" key="1">
    <source>
        <dbReference type="SAM" id="Phobius"/>
    </source>
</evidence>
<dbReference type="Proteomes" id="UP001370490">
    <property type="component" value="Unassembled WGS sequence"/>
</dbReference>
<gene>
    <name evidence="2" type="ORF">RJ641_013929</name>
</gene>
<feature type="transmembrane region" description="Helical" evidence="1">
    <location>
        <begin position="105"/>
        <end position="125"/>
    </location>
</feature>
<feature type="transmembrane region" description="Helical" evidence="1">
    <location>
        <begin position="20"/>
        <end position="43"/>
    </location>
</feature>
<keyword evidence="1" id="KW-0812">Transmembrane</keyword>
<evidence type="ECO:0000313" key="3">
    <source>
        <dbReference type="Proteomes" id="UP001370490"/>
    </source>
</evidence>
<keyword evidence="1" id="KW-0472">Membrane</keyword>
<dbReference type="AlphaFoldDB" id="A0AAN8W5D6"/>
<accession>A0AAN8W5D6</accession>
<name>A0AAN8W5D6_9MAGN</name>
<dbReference type="EMBL" id="JBAMMX010000002">
    <property type="protein sequence ID" value="KAK6946385.1"/>
    <property type="molecule type" value="Genomic_DNA"/>
</dbReference>
<dbReference type="PANTHER" id="PTHR33306:SF40">
    <property type="entry name" value="EXPRESSED PROTEIN"/>
    <property type="match status" value="1"/>
</dbReference>
<organism evidence="2 3">
    <name type="scientific">Dillenia turbinata</name>
    <dbReference type="NCBI Taxonomy" id="194707"/>
    <lineage>
        <taxon>Eukaryota</taxon>
        <taxon>Viridiplantae</taxon>
        <taxon>Streptophyta</taxon>
        <taxon>Embryophyta</taxon>
        <taxon>Tracheophyta</taxon>
        <taxon>Spermatophyta</taxon>
        <taxon>Magnoliopsida</taxon>
        <taxon>eudicotyledons</taxon>
        <taxon>Gunneridae</taxon>
        <taxon>Pentapetalae</taxon>
        <taxon>Dilleniales</taxon>
        <taxon>Dilleniaceae</taxon>
        <taxon>Dillenia</taxon>
    </lineage>
</organism>